<dbReference type="EMBL" id="CP143423">
    <property type="protein sequence ID" value="WVX47052.1"/>
    <property type="molecule type" value="Genomic_DNA"/>
</dbReference>
<dbReference type="CDD" id="cd03823">
    <property type="entry name" value="GT4_ExpE7-like"/>
    <property type="match status" value="1"/>
</dbReference>
<dbReference type="RefSeq" id="WP_187428008.1">
    <property type="nucleotide sequence ID" value="NZ_CP143423.1"/>
</dbReference>
<evidence type="ECO:0000259" key="2">
    <source>
        <dbReference type="Pfam" id="PF13439"/>
    </source>
</evidence>
<sequence>MNILVICHDHPHYTTGGTEVLSHDLCQAYSTAGAKATFVAATTGLSRPDMPAGSLAKLGDDYLLRTGHYDMFTMSRMDGTTWVSSFKEIVQKTNPDVVHLHGLDRLGADLVTLLRRILPEVSIVLTLHDYQLICPNEGLLLTRPEAALCHRPSPEACNRCFSDLSIDRHVLRKAHLLGVLGMIDAFVAPSEDLKARFVAWGLEANRIHLLRNGVPEQKQAPARTVDAAARPRNRFAFFGQFAAHKGLYTLLDAASRLQASGASLRLSLHGRMFHPSKEAQARFDHAMQTAQPLVQNLGPYDRSELTDLISGSDWVVLPSLWFENAPLTVLEAQRIGRPVICTDIGGLGELVQDGVNGLCVPRGNAAALAETMALAASDIPLWERLAASVQPPPSTATAAGEHLALFDRLKRKAAA</sequence>
<keyword evidence="4" id="KW-1185">Reference proteome</keyword>
<keyword evidence="3" id="KW-0328">Glycosyltransferase</keyword>
<evidence type="ECO:0000259" key="1">
    <source>
        <dbReference type="Pfam" id="PF00534"/>
    </source>
</evidence>
<dbReference type="Gene3D" id="3.40.50.2000">
    <property type="entry name" value="Glycogen Phosphorylase B"/>
    <property type="match status" value="2"/>
</dbReference>
<dbReference type="EC" id="2.4.1.250" evidence="3"/>
<protein>
    <submittedName>
        <fullName evidence="3">D-inositol-3-phosphate glycosyltransferase</fullName>
        <ecNumber evidence="3">2.4.1.250</ecNumber>
    </submittedName>
</protein>
<dbReference type="InterPro" id="IPR028098">
    <property type="entry name" value="Glyco_trans_4-like_N"/>
</dbReference>
<dbReference type="InterPro" id="IPR001296">
    <property type="entry name" value="Glyco_trans_1"/>
</dbReference>
<name>A0ABZ2BP66_9RHOB</name>
<dbReference type="GO" id="GO:0102710">
    <property type="term" value="F:D-inositol-3-phosphate glycosyltransferase activity"/>
    <property type="evidence" value="ECO:0007669"/>
    <property type="project" value="UniProtKB-EC"/>
</dbReference>
<dbReference type="Pfam" id="PF00534">
    <property type="entry name" value="Glycos_transf_1"/>
    <property type="match status" value="1"/>
</dbReference>
<accession>A0ABZ2BP66</accession>
<evidence type="ECO:0000313" key="3">
    <source>
        <dbReference type="EMBL" id="WVX47052.1"/>
    </source>
</evidence>
<gene>
    <name evidence="3" type="primary">mshA_1</name>
    <name evidence="3" type="ORF">ROLI_001160</name>
</gene>
<proteinExistence type="predicted"/>
<keyword evidence="3" id="KW-0808">Transferase</keyword>
<dbReference type="PANTHER" id="PTHR12526:SF635">
    <property type="entry name" value="GLYCOSYL TRANSFERASE GROUP 1"/>
    <property type="match status" value="1"/>
</dbReference>
<dbReference type="SUPFAM" id="SSF53756">
    <property type="entry name" value="UDP-Glycosyltransferase/glycogen phosphorylase"/>
    <property type="match status" value="1"/>
</dbReference>
<feature type="domain" description="Glycosyl transferase family 1" evidence="1">
    <location>
        <begin position="231"/>
        <end position="381"/>
    </location>
</feature>
<reference evidence="4" key="1">
    <citation type="submission" date="2024-01" db="EMBL/GenBank/DDBJ databases">
        <title>Roseobacter fucihabitans sp. nov., isolated from the brown alga Fucus spiralis.</title>
        <authorList>
            <person name="Hahnke S."/>
            <person name="Berger M."/>
            <person name="Schlingloff A."/>
            <person name="Athale I."/>
            <person name="Neumann-Schaal M."/>
            <person name="Adenaya A."/>
            <person name="Poehlein A."/>
            <person name="Daniel R."/>
            <person name="Pertersen J."/>
            <person name="Brinkhoff T."/>
        </authorList>
    </citation>
    <scope>NUCLEOTIDE SEQUENCE [LARGE SCALE GENOMIC DNA]</scope>
    <source>
        <strain evidence="4">B14</strain>
    </source>
</reference>
<feature type="domain" description="Glycosyltransferase subfamily 4-like N-terminal" evidence="2">
    <location>
        <begin position="16"/>
        <end position="216"/>
    </location>
</feature>
<dbReference type="PANTHER" id="PTHR12526">
    <property type="entry name" value="GLYCOSYLTRANSFERASE"/>
    <property type="match status" value="1"/>
</dbReference>
<evidence type="ECO:0000313" key="4">
    <source>
        <dbReference type="Proteomes" id="UP001318682"/>
    </source>
</evidence>
<dbReference type="Pfam" id="PF13439">
    <property type="entry name" value="Glyco_transf_4"/>
    <property type="match status" value="1"/>
</dbReference>
<dbReference type="Proteomes" id="UP001318682">
    <property type="component" value="Chromosome"/>
</dbReference>
<organism evidence="3 4">
    <name type="scientific">Roseobacter fucihabitans</name>
    <dbReference type="NCBI Taxonomy" id="1537242"/>
    <lineage>
        <taxon>Bacteria</taxon>
        <taxon>Pseudomonadati</taxon>
        <taxon>Pseudomonadota</taxon>
        <taxon>Alphaproteobacteria</taxon>
        <taxon>Rhodobacterales</taxon>
        <taxon>Roseobacteraceae</taxon>
        <taxon>Roseobacter</taxon>
    </lineage>
</organism>